<keyword evidence="4" id="KW-0614">Plasmid</keyword>
<dbReference type="OrthoDB" id="9780518at2"/>
<dbReference type="PANTHER" id="PTHR30137">
    <property type="entry name" value="LUCIFERASE-LIKE MONOOXYGENASE"/>
    <property type="match status" value="1"/>
</dbReference>
<organism evidence="4">
    <name type="scientific">Caulobacter sp. (strain K31)</name>
    <dbReference type="NCBI Taxonomy" id="366602"/>
    <lineage>
        <taxon>Bacteria</taxon>
        <taxon>Pseudomonadati</taxon>
        <taxon>Pseudomonadota</taxon>
        <taxon>Alphaproteobacteria</taxon>
        <taxon>Caulobacterales</taxon>
        <taxon>Caulobacteraceae</taxon>
        <taxon>Caulobacter</taxon>
    </lineage>
</organism>
<evidence type="ECO:0000256" key="2">
    <source>
        <dbReference type="ARBA" id="ARBA00074555"/>
    </source>
</evidence>
<reference evidence="4" key="1">
    <citation type="submission" date="2008-01" db="EMBL/GenBank/DDBJ databases">
        <title>Complete sequence of plasmid1 pCAUL01 of Caulobacter sp. K31.</title>
        <authorList>
            <consortium name="US DOE Joint Genome Institute"/>
            <person name="Copeland A."/>
            <person name="Lucas S."/>
            <person name="Lapidus A."/>
            <person name="Barry K."/>
            <person name="Glavina del Rio T."/>
            <person name="Dalin E."/>
            <person name="Tice H."/>
            <person name="Pitluck S."/>
            <person name="Bruce D."/>
            <person name="Goodwin L."/>
            <person name="Thompson L.S."/>
            <person name="Brettin T."/>
            <person name="Detter J.C."/>
            <person name="Han C."/>
            <person name="Schmutz J."/>
            <person name="Larimer F."/>
            <person name="Land M."/>
            <person name="Hauser L."/>
            <person name="Kyrpides N."/>
            <person name="Kim E."/>
            <person name="Stephens C."/>
            <person name="Richardson P."/>
        </authorList>
    </citation>
    <scope>NUCLEOTIDE SEQUENCE [LARGE SCALE GENOMIC DNA]</scope>
    <source>
        <strain evidence="4">K31</strain>
        <plasmid evidence="4">pCAUL01</plasmid>
    </source>
</reference>
<feature type="domain" description="Luciferase-like" evidence="3">
    <location>
        <begin position="7"/>
        <end position="299"/>
    </location>
</feature>
<evidence type="ECO:0000256" key="1">
    <source>
        <dbReference type="ARBA" id="ARBA00007789"/>
    </source>
</evidence>
<sequence>MVALSLLDLVRIPQGGDASLALENARALALAAEQAGYQRYWVSEHHNMAGIASAATSIILAHVGAATRTIRLGAGGVMLPNHTPLIIAEQFGTLARLFPGRIDLGVGRADGSVDGVAARALSRRSGEDFPGDVVQLQAFFEDAAFDAPLQAVPAAGTHVPLWILGTSTYGAHLAATLGLPYSFGSHLIPDHLDRALAVYREHFRPSAQLAQPYVMVAVNVAAAETDAQARRLFTTRQMSLIDLSRGRLQLSRPPIDDLASFASPYEARYVDHALGMALVGGPQSLRAQMGAVLERTGADELITVSDIHDLGDRVATHEILASVAQDLGVRGSAKALA</sequence>
<dbReference type="Pfam" id="PF00296">
    <property type="entry name" value="Bac_luciferase"/>
    <property type="match status" value="1"/>
</dbReference>
<dbReference type="GO" id="GO:0005829">
    <property type="term" value="C:cytosol"/>
    <property type="evidence" value="ECO:0007669"/>
    <property type="project" value="TreeGrafter"/>
</dbReference>
<dbReference type="SUPFAM" id="SSF51679">
    <property type="entry name" value="Bacterial luciferase-like"/>
    <property type="match status" value="1"/>
</dbReference>
<dbReference type="FunFam" id="3.20.20.30:FF:000002">
    <property type="entry name" value="LLM class flavin-dependent oxidoreductase"/>
    <property type="match status" value="1"/>
</dbReference>
<evidence type="ECO:0000259" key="3">
    <source>
        <dbReference type="Pfam" id="PF00296"/>
    </source>
</evidence>
<dbReference type="Gene3D" id="3.20.20.30">
    <property type="entry name" value="Luciferase-like domain"/>
    <property type="match status" value="1"/>
</dbReference>
<dbReference type="InterPro" id="IPR019949">
    <property type="entry name" value="CmoO-like"/>
</dbReference>
<geneLocation type="plasmid" evidence="4">
    <name>pCAUL01</name>
</geneLocation>
<dbReference type="CDD" id="cd00347">
    <property type="entry name" value="Flavin_utilizing_monoxygenases"/>
    <property type="match status" value="1"/>
</dbReference>
<name>B0T990_CAUSK</name>
<proteinExistence type="predicted"/>
<evidence type="ECO:0000313" key="4">
    <source>
        <dbReference type="EMBL" id="ABZ74265.1"/>
    </source>
</evidence>
<dbReference type="GO" id="GO:0016705">
    <property type="term" value="F:oxidoreductase activity, acting on paired donors, with incorporation or reduction of molecular oxygen"/>
    <property type="evidence" value="ECO:0007669"/>
    <property type="project" value="InterPro"/>
</dbReference>
<dbReference type="EMBL" id="CP000928">
    <property type="protein sequence ID" value="ABZ74265.1"/>
    <property type="molecule type" value="Genomic_DNA"/>
</dbReference>
<dbReference type="HOGENOM" id="CLU_027853_9_1_5"/>
<comment type="similarity">
    <text evidence="1">To bacterial alkanal monooxygenase alpha and beta chains.</text>
</comment>
<dbReference type="InterPro" id="IPR050766">
    <property type="entry name" value="Bact_Lucif_Oxidored"/>
</dbReference>
<dbReference type="InterPro" id="IPR011251">
    <property type="entry name" value="Luciferase-like_dom"/>
</dbReference>
<dbReference type="AlphaFoldDB" id="B0T990"/>
<accession>B0T990</accession>
<dbReference type="PANTHER" id="PTHR30137:SF6">
    <property type="entry name" value="LUCIFERASE-LIKE MONOOXYGENASE"/>
    <property type="match status" value="1"/>
</dbReference>
<dbReference type="NCBIfam" id="TIGR03558">
    <property type="entry name" value="oxido_grp_1"/>
    <property type="match status" value="1"/>
</dbReference>
<dbReference type="InterPro" id="IPR036661">
    <property type="entry name" value="Luciferase-like_sf"/>
</dbReference>
<protein>
    <recommendedName>
        <fullName evidence="2">Luciferase-like monooxygenase</fullName>
    </recommendedName>
</protein>
<dbReference type="KEGG" id="cak:Caul_5145"/>
<gene>
    <name evidence="4" type="ordered locus">Caul_5145</name>
</gene>